<keyword evidence="3" id="KW-1185">Reference proteome</keyword>
<feature type="transmembrane region" description="Helical" evidence="1">
    <location>
        <begin position="144"/>
        <end position="162"/>
    </location>
</feature>
<dbReference type="EMBL" id="JADKNH010000006">
    <property type="protein sequence ID" value="MBF4693717.1"/>
    <property type="molecule type" value="Genomic_DNA"/>
</dbReference>
<evidence type="ECO:0000256" key="1">
    <source>
        <dbReference type="SAM" id="Phobius"/>
    </source>
</evidence>
<keyword evidence="1" id="KW-0812">Transmembrane</keyword>
<feature type="transmembrane region" description="Helical" evidence="1">
    <location>
        <begin position="12"/>
        <end position="32"/>
    </location>
</feature>
<evidence type="ECO:0000313" key="2">
    <source>
        <dbReference type="EMBL" id="MBF4693717.1"/>
    </source>
</evidence>
<dbReference type="RefSeq" id="WP_194701955.1">
    <property type="nucleotide sequence ID" value="NZ_JADKNH010000006.1"/>
</dbReference>
<feature type="transmembrane region" description="Helical" evidence="1">
    <location>
        <begin position="182"/>
        <end position="203"/>
    </location>
</feature>
<sequence>MSDGRYYTYYQFFNIVLVTFLTMFVVASVTYSYYRLSDKQNKRYAYILFSLITIFAILHTIEGVMPNLILARTLRNSESTILIVLMSYYVLEAIFIWWGALFKGKISKSLKILLTGIYWGGILILWMSDLILEDYMFHQATYSILYKIIVLALLMVYIISSVSKMMVQMRDLGPNPKGGNEVIAMMLKIFFLSPLLIYTLALFKNSTRLDFFEIMIGFGYVFFLNLELYTQDESGVTMHVFDKMGDMSLDCIFVVDKVGKILYKNNSSQNSSFFKSTEGMKMTQVQDLFNDEIVIKSNHLGREYIVLKHNDQKHNDQKHYFAFKTGELKDASKVIGKIITITEITELINLLHVLEERREVSKAVNQRLKKHALVVYRLEKEKEISALLEEIINSRETQMNVLSQMIDRTKRNIDTPFFETYIEDSIKKSNTILEDVRKTVSNYRAYYGEALLTEATTGRYK</sequence>
<reference evidence="2 3" key="1">
    <citation type="submission" date="2020-11" db="EMBL/GenBank/DDBJ databases">
        <title>Fusibacter basophilias sp. nov.</title>
        <authorList>
            <person name="Qiu D."/>
        </authorList>
    </citation>
    <scope>NUCLEOTIDE SEQUENCE [LARGE SCALE GENOMIC DNA]</scope>
    <source>
        <strain evidence="2 3">Q10-2</strain>
    </source>
</reference>
<gene>
    <name evidence="2" type="ORF">ISU02_11315</name>
</gene>
<feature type="transmembrane region" description="Helical" evidence="1">
    <location>
        <begin position="112"/>
        <end position="132"/>
    </location>
</feature>
<proteinExistence type="predicted"/>
<accession>A0ABR9ZTD4</accession>
<protein>
    <recommendedName>
        <fullName evidence="4">Histidine kinase N-terminal 7TM region domain-containing protein</fullName>
    </recommendedName>
</protein>
<name>A0ABR9ZTD4_9FIRM</name>
<keyword evidence="1" id="KW-1133">Transmembrane helix</keyword>
<feature type="transmembrane region" description="Helical" evidence="1">
    <location>
        <begin position="44"/>
        <end position="61"/>
    </location>
</feature>
<keyword evidence="1" id="KW-0472">Membrane</keyword>
<evidence type="ECO:0008006" key="4">
    <source>
        <dbReference type="Google" id="ProtNLM"/>
    </source>
</evidence>
<dbReference type="Proteomes" id="UP000614200">
    <property type="component" value="Unassembled WGS sequence"/>
</dbReference>
<organism evidence="2 3">
    <name type="scientific">Fusibacter ferrireducens</name>
    <dbReference type="NCBI Taxonomy" id="2785058"/>
    <lineage>
        <taxon>Bacteria</taxon>
        <taxon>Bacillati</taxon>
        <taxon>Bacillota</taxon>
        <taxon>Clostridia</taxon>
        <taxon>Eubacteriales</taxon>
        <taxon>Eubacteriales Family XII. Incertae Sedis</taxon>
        <taxon>Fusibacter</taxon>
    </lineage>
</organism>
<feature type="transmembrane region" description="Helical" evidence="1">
    <location>
        <begin position="81"/>
        <end position="100"/>
    </location>
</feature>
<evidence type="ECO:0000313" key="3">
    <source>
        <dbReference type="Proteomes" id="UP000614200"/>
    </source>
</evidence>
<comment type="caution">
    <text evidence="2">The sequence shown here is derived from an EMBL/GenBank/DDBJ whole genome shotgun (WGS) entry which is preliminary data.</text>
</comment>